<evidence type="ECO:0000313" key="3">
    <source>
        <dbReference type="Proteomes" id="UP000886595"/>
    </source>
</evidence>
<dbReference type="GO" id="GO:0006812">
    <property type="term" value="P:monoatomic cation transport"/>
    <property type="evidence" value="ECO:0007669"/>
    <property type="project" value="InterPro"/>
</dbReference>
<feature type="region of interest" description="Disordered" evidence="1">
    <location>
        <begin position="1"/>
        <end position="34"/>
    </location>
</feature>
<dbReference type="PANTHER" id="PTHR35484:SF2">
    <property type="entry name" value="OUTER ENVELOPE PORE PROTEIN 37, CHLOROPLASTIC"/>
    <property type="match status" value="1"/>
</dbReference>
<feature type="compositionally biased region" description="Low complexity" evidence="1">
    <location>
        <begin position="1"/>
        <end position="14"/>
    </location>
</feature>
<proteinExistence type="predicted"/>
<dbReference type="OrthoDB" id="1735631at2759"/>
<dbReference type="EMBL" id="JAAMPC010000001">
    <property type="protein sequence ID" value="KAG2332169.1"/>
    <property type="molecule type" value="Genomic_DNA"/>
</dbReference>
<dbReference type="Proteomes" id="UP000886595">
    <property type="component" value="Unassembled WGS sequence"/>
</dbReference>
<dbReference type="AlphaFoldDB" id="A0A8X8BBD1"/>
<accession>A0A8X8BBD1</accession>
<evidence type="ECO:0000313" key="2">
    <source>
        <dbReference type="EMBL" id="KAG2332169.1"/>
    </source>
</evidence>
<dbReference type="GO" id="GO:0005216">
    <property type="term" value="F:monoatomic ion channel activity"/>
    <property type="evidence" value="ECO:0007669"/>
    <property type="project" value="InterPro"/>
</dbReference>
<evidence type="ECO:0000256" key="1">
    <source>
        <dbReference type="SAM" id="MobiDB-lite"/>
    </source>
</evidence>
<protein>
    <submittedName>
        <fullName evidence="2">Uncharacterized protein</fullName>
    </submittedName>
</protein>
<dbReference type="PANTHER" id="PTHR35484">
    <property type="entry name" value="OUTER ENVELOPE PORE PROTEIN 37, CHLOROPLASTIC"/>
    <property type="match status" value="1"/>
</dbReference>
<dbReference type="InterPro" id="IPR038951">
    <property type="entry name" value="OEP37-like"/>
</dbReference>
<gene>
    <name evidence="2" type="ORF">Bca52824_003349</name>
</gene>
<dbReference type="GO" id="GO:0009707">
    <property type="term" value="C:chloroplast outer membrane"/>
    <property type="evidence" value="ECO:0007669"/>
    <property type="project" value="TreeGrafter"/>
</dbReference>
<name>A0A8X8BBD1_BRACI</name>
<organism evidence="2 3">
    <name type="scientific">Brassica carinata</name>
    <name type="common">Ethiopian mustard</name>
    <name type="synonym">Abyssinian cabbage</name>
    <dbReference type="NCBI Taxonomy" id="52824"/>
    <lineage>
        <taxon>Eukaryota</taxon>
        <taxon>Viridiplantae</taxon>
        <taxon>Streptophyta</taxon>
        <taxon>Embryophyta</taxon>
        <taxon>Tracheophyta</taxon>
        <taxon>Spermatophyta</taxon>
        <taxon>Magnoliopsida</taxon>
        <taxon>eudicotyledons</taxon>
        <taxon>Gunneridae</taxon>
        <taxon>Pentapetalae</taxon>
        <taxon>rosids</taxon>
        <taxon>malvids</taxon>
        <taxon>Brassicales</taxon>
        <taxon>Brassicaceae</taxon>
        <taxon>Brassiceae</taxon>
        <taxon>Brassica</taxon>
    </lineage>
</organism>
<reference evidence="2 3" key="1">
    <citation type="submission" date="2020-02" db="EMBL/GenBank/DDBJ databases">
        <authorList>
            <person name="Ma Q."/>
            <person name="Huang Y."/>
            <person name="Song X."/>
            <person name="Pei D."/>
        </authorList>
    </citation>
    <scope>NUCLEOTIDE SEQUENCE [LARGE SCALE GENOMIC DNA]</scope>
    <source>
        <strain evidence="2">Sxm20200214</strain>
        <tissue evidence="2">Leaf</tissue>
    </source>
</reference>
<keyword evidence="3" id="KW-1185">Reference proteome</keyword>
<comment type="caution">
    <text evidence="2">The sequence shown here is derived from an EMBL/GenBank/DDBJ whole genome shotgun (WGS) entry which is preliminary data.</text>
</comment>
<sequence>MADPSPQSPTLSTSSPPPPPPALQSPTSETLPPSPPCSVFPFLKSVNRPKLRVTSEFDSDSLLFFNKVSCKIFDNLAKLKLSFHNNAQREVSQPQVSFTSKYVSVLYDVEEKNTFVKSSVDVSPPSAQSAS</sequence>